<proteinExistence type="predicted"/>
<feature type="transmembrane region" description="Helical" evidence="5">
    <location>
        <begin position="170"/>
        <end position="192"/>
    </location>
</feature>
<dbReference type="Gene3D" id="1.20.140.150">
    <property type="match status" value="1"/>
</dbReference>
<keyword evidence="6" id="KW-1185">Reference proteome</keyword>
<evidence type="ECO:0000256" key="2">
    <source>
        <dbReference type="ARBA" id="ARBA00022692"/>
    </source>
</evidence>
<evidence type="ECO:0000256" key="3">
    <source>
        <dbReference type="ARBA" id="ARBA00022989"/>
    </source>
</evidence>
<feature type="transmembrane region" description="Helical" evidence="5">
    <location>
        <begin position="12"/>
        <end position="31"/>
    </location>
</feature>
<reference evidence="7" key="1">
    <citation type="submission" date="2022-11" db="UniProtKB">
        <authorList>
            <consortium name="WormBaseParasite"/>
        </authorList>
    </citation>
    <scope>IDENTIFICATION</scope>
</reference>
<evidence type="ECO:0000256" key="5">
    <source>
        <dbReference type="SAM" id="Phobius"/>
    </source>
</evidence>
<dbReference type="InterPro" id="IPR009545">
    <property type="entry name" value="Claudin-like"/>
</dbReference>
<feature type="transmembrane region" description="Helical" evidence="5">
    <location>
        <begin position="105"/>
        <end position="127"/>
    </location>
</feature>
<dbReference type="GO" id="GO:0005886">
    <property type="term" value="C:plasma membrane"/>
    <property type="evidence" value="ECO:0007669"/>
    <property type="project" value="TreeGrafter"/>
</dbReference>
<dbReference type="AlphaFoldDB" id="A0A914Q6U6"/>
<evidence type="ECO:0000256" key="4">
    <source>
        <dbReference type="ARBA" id="ARBA00023136"/>
    </source>
</evidence>
<accession>A0A914Q6U6</accession>
<dbReference type="InterPro" id="IPR050579">
    <property type="entry name" value="PMP-22/EMP/MP20-like"/>
</dbReference>
<dbReference type="PANTHER" id="PTHR10671:SF108">
    <property type="entry name" value="CLAUDIN FAMILY PROTEIN-RELATED"/>
    <property type="match status" value="1"/>
</dbReference>
<evidence type="ECO:0000313" key="7">
    <source>
        <dbReference type="WBParaSite" id="PDA_v2.g27196.t1"/>
    </source>
</evidence>
<dbReference type="WBParaSite" id="PDA_v2.g27196.t1">
    <property type="protein sequence ID" value="PDA_v2.g27196.t1"/>
    <property type="gene ID" value="PDA_v2.g27196"/>
</dbReference>
<protein>
    <submittedName>
        <fullName evidence="7">Uncharacterized protein</fullName>
    </submittedName>
</protein>
<dbReference type="PANTHER" id="PTHR10671">
    <property type="entry name" value="EPITHELIAL MEMBRANE PROTEIN-RELATED"/>
    <property type="match status" value="1"/>
</dbReference>
<dbReference type="Proteomes" id="UP000887578">
    <property type="component" value="Unplaced"/>
</dbReference>
<organism evidence="6 7">
    <name type="scientific">Panagrolaimus davidi</name>
    <dbReference type="NCBI Taxonomy" id="227884"/>
    <lineage>
        <taxon>Eukaryota</taxon>
        <taxon>Metazoa</taxon>
        <taxon>Ecdysozoa</taxon>
        <taxon>Nematoda</taxon>
        <taxon>Chromadorea</taxon>
        <taxon>Rhabditida</taxon>
        <taxon>Tylenchina</taxon>
        <taxon>Panagrolaimomorpha</taxon>
        <taxon>Panagrolaimoidea</taxon>
        <taxon>Panagrolaimidae</taxon>
        <taxon>Panagrolaimus</taxon>
    </lineage>
</organism>
<sequence length="220" mass="24330">MAYSMGLKAGFIIIVIIAFLFTLISIFTPAWKVSSNQGSDQQYGLVTTDCGDQQGQIMQLSCIQASDNRQSYEKWTLALIILAAIFQIIAIISAMATMKSETKSFLIAPIMTLIAIILIVIAIIVYGSKLNETQNNFNNQFYQPGQPQPAPPQNYQYFAFNGNFSLGYSFWLSFVAGLFLVVAAILGFIAAFKGNRSGSEYHHRDTIIMRNHGTRASMPA</sequence>
<keyword evidence="3 5" id="KW-1133">Transmembrane helix</keyword>
<feature type="transmembrane region" description="Helical" evidence="5">
    <location>
        <begin position="75"/>
        <end position="98"/>
    </location>
</feature>
<comment type="subcellular location">
    <subcellularLocation>
        <location evidence="1">Membrane</location>
        <topology evidence="1">Multi-pass membrane protein</topology>
    </subcellularLocation>
</comment>
<dbReference type="Pfam" id="PF06653">
    <property type="entry name" value="Claudin_3"/>
    <property type="match status" value="1"/>
</dbReference>
<keyword evidence="4 5" id="KW-0472">Membrane</keyword>
<name>A0A914Q6U6_9BILA</name>
<evidence type="ECO:0000313" key="6">
    <source>
        <dbReference type="Proteomes" id="UP000887578"/>
    </source>
</evidence>
<evidence type="ECO:0000256" key="1">
    <source>
        <dbReference type="ARBA" id="ARBA00004141"/>
    </source>
</evidence>
<keyword evidence="2 5" id="KW-0812">Transmembrane</keyword>